<sequence length="146" mass="17046">MECTITSYSPDPPPVSRMKYMKADTTKTVLHVNFEPEKGEVQERKKKYLTAKYGQHQMNLIRKRLRVEMWMFDQLQALYGHRGVYSNWSSNISSETSRDRYTAPIGKMVSVILEIDLDELLDIEGDFNRKAWLGGKVLEPKNLKKM</sequence>
<keyword evidence="5" id="KW-1185">Reference proteome</keyword>
<dbReference type="Gene3D" id="1.10.150.220">
    <property type="entry name" value="CPI-17"/>
    <property type="match status" value="1"/>
</dbReference>
<dbReference type="PANTHER" id="PTHR16188:SF14">
    <property type="entry name" value="GEO07393P1"/>
    <property type="match status" value="1"/>
</dbReference>
<keyword evidence="3" id="KW-0650">Protein phosphatase inhibitor</keyword>
<dbReference type="InterPro" id="IPR036658">
    <property type="entry name" value="CPI-17_sf"/>
</dbReference>
<name>A0A8T0FUT9_ARGBR</name>
<comment type="similarity">
    <text evidence="1">Belongs to the PP1 inhibitor family.</text>
</comment>
<keyword evidence="2" id="KW-0597">Phosphoprotein</keyword>
<protein>
    <submittedName>
        <fullName evidence="4">Uncharacterized protein</fullName>
    </submittedName>
</protein>
<reference evidence="4" key="1">
    <citation type="journal article" date="2020" name="bioRxiv">
        <title>Chromosome-level reference genome of the European wasp spider Argiope bruennichi: a resource for studies on range expansion and evolutionary adaptation.</title>
        <authorList>
            <person name="Sheffer M.M."/>
            <person name="Hoppe A."/>
            <person name="Krehenwinkel H."/>
            <person name="Uhl G."/>
            <person name="Kuss A.W."/>
            <person name="Jensen L."/>
            <person name="Jensen C."/>
            <person name="Gillespie R.G."/>
            <person name="Hoff K.J."/>
            <person name="Prost S."/>
        </authorList>
    </citation>
    <scope>NUCLEOTIDE SEQUENCE</scope>
</reference>
<gene>
    <name evidence="4" type="ORF">HNY73_004117</name>
</gene>
<dbReference type="SUPFAM" id="SSF81790">
    <property type="entry name" value="Myosin phosphatase inhibitor 17kDa protein, CPI-17"/>
    <property type="match status" value="1"/>
</dbReference>
<dbReference type="GO" id="GO:0005737">
    <property type="term" value="C:cytoplasm"/>
    <property type="evidence" value="ECO:0007669"/>
    <property type="project" value="InterPro"/>
</dbReference>
<dbReference type="AlphaFoldDB" id="A0A8T0FUT9"/>
<dbReference type="EMBL" id="JABXBU010000003">
    <property type="protein sequence ID" value="KAF8792533.1"/>
    <property type="molecule type" value="Genomic_DNA"/>
</dbReference>
<dbReference type="GO" id="GO:0004865">
    <property type="term" value="F:protein serine/threonine phosphatase inhibitor activity"/>
    <property type="evidence" value="ECO:0007669"/>
    <property type="project" value="TreeGrafter"/>
</dbReference>
<evidence type="ECO:0000313" key="5">
    <source>
        <dbReference type="Proteomes" id="UP000807504"/>
    </source>
</evidence>
<evidence type="ECO:0000256" key="3">
    <source>
        <dbReference type="ARBA" id="ARBA00023272"/>
    </source>
</evidence>
<dbReference type="Proteomes" id="UP000807504">
    <property type="component" value="Unassembled WGS sequence"/>
</dbReference>
<reference evidence="4" key="2">
    <citation type="submission" date="2020-06" db="EMBL/GenBank/DDBJ databases">
        <authorList>
            <person name="Sheffer M."/>
        </authorList>
    </citation>
    <scope>NUCLEOTIDE SEQUENCE</scope>
</reference>
<dbReference type="InterPro" id="IPR008025">
    <property type="entry name" value="CPI-17"/>
</dbReference>
<organism evidence="4 5">
    <name type="scientific">Argiope bruennichi</name>
    <name type="common">Wasp spider</name>
    <name type="synonym">Aranea bruennichi</name>
    <dbReference type="NCBI Taxonomy" id="94029"/>
    <lineage>
        <taxon>Eukaryota</taxon>
        <taxon>Metazoa</taxon>
        <taxon>Ecdysozoa</taxon>
        <taxon>Arthropoda</taxon>
        <taxon>Chelicerata</taxon>
        <taxon>Arachnida</taxon>
        <taxon>Araneae</taxon>
        <taxon>Araneomorphae</taxon>
        <taxon>Entelegynae</taxon>
        <taxon>Araneoidea</taxon>
        <taxon>Araneidae</taxon>
        <taxon>Argiope</taxon>
    </lineage>
</organism>
<evidence type="ECO:0000256" key="2">
    <source>
        <dbReference type="ARBA" id="ARBA00022553"/>
    </source>
</evidence>
<proteinExistence type="inferred from homology"/>
<dbReference type="PANTHER" id="PTHR16188">
    <property type="entry name" value="PROTEIN PHOSPHATASE 1 INHIBITOR POTENTIATED BY PROTEIN KINASE C"/>
    <property type="match status" value="1"/>
</dbReference>
<accession>A0A8T0FUT9</accession>
<comment type="caution">
    <text evidence="4">The sequence shown here is derived from an EMBL/GenBank/DDBJ whole genome shotgun (WGS) entry which is preliminary data.</text>
</comment>
<evidence type="ECO:0000313" key="4">
    <source>
        <dbReference type="EMBL" id="KAF8792533.1"/>
    </source>
</evidence>
<evidence type="ECO:0000256" key="1">
    <source>
        <dbReference type="ARBA" id="ARBA00005483"/>
    </source>
</evidence>